<reference evidence="1" key="2">
    <citation type="submission" date="2020-11" db="EMBL/GenBank/DDBJ databases">
        <authorList>
            <consortium name="DOE Joint Genome Institute"/>
            <person name="Kuo A."/>
            <person name="Miyauchi S."/>
            <person name="Kiss E."/>
            <person name="Drula E."/>
            <person name="Kohler A."/>
            <person name="Sanchez-Garcia M."/>
            <person name="Andreopoulos B."/>
            <person name="Barry K.W."/>
            <person name="Bonito G."/>
            <person name="Buee M."/>
            <person name="Carver A."/>
            <person name="Chen C."/>
            <person name="Cichocki N."/>
            <person name="Clum A."/>
            <person name="Culley D."/>
            <person name="Crous P.W."/>
            <person name="Fauchery L."/>
            <person name="Girlanda M."/>
            <person name="Hayes R."/>
            <person name="Keri Z."/>
            <person name="Labutti K."/>
            <person name="Lipzen A."/>
            <person name="Lombard V."/>
            <person name="Magnuson J."/>
            <person name="Maillard F."/>
            <person name="Morin E."/>
            <person name="Murat C."/>
            <person name="Nolan M."/>
            <person name="Ohm R."/>
            <person name="Pangilinan J."/>
            <person name="Pereira M."/>
            <person name="Perotto S."/>
            <person name="Peter M."/>
            <person name="Riley R."/>
            <person name="Sitrit Y."/>
            <person name="Stielow B."/>
            <person name="Szollosi G."/>
            <person name="Zifcakova L."/>
            <person name="Stursova M."/>
            <person name="Spatafora J.W."/>
            <person name="Tedersoo L."/>
            <person name="Vaario L.-M."/>
            <person name="Yamada A."/>
            <person name="Yan M."/>
            <person name="Wang P."/>
            <person name="Xu J."/>
            <person name="Bruns T."/>
            <person name="Baldrian P."/>
            <person name="Vilgalys R."/>
            <person name="Henrissat B."/>
            <person name="Grigoriev I.V."/>
            <person name="Hibbett D."/>
            <person name="Nagy L.G."/>
            <person name="Martin F.M."/>
        </authorList>
    </citation>
    <scope>NUCLEOTIDE SEQUENCE</scope>
    <source>
        <strain evidence="1">UH-Tt-Lm1</strain>
    </source>
</reference>
<proteinExistence type="predicted"/>
<name>A0A9P6HLR2_9AGAM</name>
<dbReference type="Proteomes" id="UP000736335">
    <property type="component" value="Unassembled WGS sequence"/>
</dbReference>
<dbReference type="AlphaFoldDB" id="A0A9P6HLR2"/>
<comment type="caution">
    <text evidence="1">The sequence shown here is derived from an EMBL/GenBank/DDBJ whole genome shotgun (WGS) entry which is preliminary data.</text>
</comment>
<evidence type="ECO:0000313" key="1">
    <source>
        <dbReference type="EMBL" id="KAF9790313.1"/>
    </source>
</evidence>
<evidence type="ECO:0000313" key="2">
    <source>
        <dbReference type="Proteomes" id="UP000736335"/>
    </source>
</evidence>
<protein>
    <submittedName>
        <fullName evidence="1">Uncharacterized protein</fullName>
    </submittedName>
</protein>
<keyword evidence="2" id="KW-1185">Reference proteome</keyword>
<accession>A0A9P6HLR2</accession>
<gene>
    <name evidence="1" type="ORF">BJ322DRAFT_1017057</name>
</gene>
<sequence>MDLSSSWDPTTSTNGLSAFPAFALIQTYDESPSSEVLLDDSWTKRQLMPYLTGSGDGSEAIWKCVLAIWRLRALGKDLGGGGEPFCALWQQRHYDLCQHNNIPPLNIVTRYQTLGSTQVCWKTGETTTHRGHDHVPVHLLEHFWLGHLKLKRSQHKPIPAGLHSFLSLLFESLSVSLHPLVHSSVTS</sequence>
<dbReference type="EMBL" id="WIUZ02000002">
    <property type="protein sequence ID" value="KAF9790313.1"/>
    <property type="molecule type" value="Genomic_DNA"/>
</dbReference>
<dbReference type="OrthoDB" id="3328536at2759"/>
<organism evidence="1 2">
    <name type="scientific">Thelephora terrestris</name>
    <dbReference type="NCBI Taxonomy" id="56493"/>
    <lineage>
        <taxon>Eukaryota</taxon>
        <taxon>Fungi</taxon>
        <taxon>Dikarya</taxon>
        <taxon>Basidiomycota</taxon>
        <taxon>Agaricomycotina</taxon>
        <taxon>Agaricomycetes</taxon>
        <taxon>Thelephorales</taxon>
        <taxon>Thelephoraceae</taxon>
        <taxon>Thelephora</taxon>
    </lineage>
</organism>
<reference evidence="1" key="1">
    <citation type="journal article" date="2020" name="Nat. Commun.">
        <title>Large-scale genome sequencing of mycorrhizal fungi provides insights into the early evolution of symbiotic traits.</title>
        <authorList>
            <person name="Miyauchi S."/>
            <person name="Kiss E."/>
            <person name="Kuo A."/>
            <person name="Drula E."/>
            <person name="Kohler A."/>
            <person name="Sanchez-Garcia M."/>
            <person name="Morin E."/>
            <person name="Andreopoulos B."/>
            <person name="Barry K.W."/>
            <person name="Bonito G."/>
            <person name="Buee M."/>
            <person name="Carver A."/>
            <person name="Chen C."/>
            <person name="Cichocki N."/>
            <person name="Clum A."/>
            <person name="Culley D."/>
            <person name="Crous P.W."/>
            <person name="Fauchery L."/>
            <person name="Girlanda M."/>
            <person name="Hayes R.D."/>
            <person name="Keri Z."/>
            <person name="LaButti K."/>
            <person name="Lipzen A."/>
            <person name="Lombard V."/>
            <person name="Magnuson J."/>
            <person name="Maillard F."/>
            <person name="Murat C."/>
            <person name="Nolan M."/>
            <person name="Ohm R.A."/>
            <person name="Pangilinan J."/>
            <person name="Pereira M.F."/>
            <person name="Perotto S."/>
            <person name="Peter M."/>
            <person name="Pfister S."/>
            <person name="Riley R."/>
            <person name="Sitrit Y."/>
            <person name="Stielow J.B."/>
            <person name="Szollosi G."/>
            <person name="Zifcakova L."/>
            <person name="Stursova M."/>
            <person name="Spatafora J.W."/>
            <person name="Tedersoo L."/>
            <person name="Vaario L.M."/>
            <person name="Yamada A."/>
            <person name="Yan M."/>
            <person name="Wang P."/>
            <person name="Xu J."/>
            <person name="Bruns T."/>
            <person name="Baldrian P."/>
            <person name="Vilgalys R."/>
            <person name="Dunand C."/>
            <person name="Henrissat B."/>
            <person name="Grigoriev I.V."/>
            <person name="Hibbett D."/>
            <person name="Nagy L.G."/>
            <person name="Martin F.M."/>
        </authorList>
    </citation>
    <scope>NUCLEOTIDE SEQUENCE</scope>
    <source>
        <strain evidence="1">UH-Tt-Lm1</strain>
    </source>
</reference>